<accession>A0ABW1A718</accession>
<dbReference type="InterPro" id="IPR000073">
    <property type="entry name" value="AB_hydrolase_1"/>
</dbReference>
<evidence type="ECO:0000313" key="3">
    <source>
        <dbReference type="EMBL" id="MFC5749040.1"/>
    </source>
</evidence>
<dbReference type="RefSeq" id="WP_378284750.1">
    <property type="nucleotide sequence ID" value="NZ_JBHSON010000038.1"/>
</dbReference>
<reference evidence="4" key="1">
    <citation type="journal article" date="2019" name="Int. J. Syst. Evol. Microbiol.">
        <title>The Global Catalogue of Microorganisms (GCM) 10K type strain sequencing project: providing services to taxonomists for standard genome sequencing and annotation.</title>
        <authorList>
            <consortium name="The Broad Institute Genomics Platform"/>
            <consortium name="The Broad Institute Genome Sequencing Center for Infectious Disease"/>
            <person name="Wu L."/>
            <person name="Ma J."/>
        </authorList>
    </citation>
    <scope>NUCLEOTIDE SEQUENCE [LARGE SCALE GENOMIC DNA]</scope>
    <source>
        <strain evidence="4">KCTC 42087</strain>
    </source>
</reference>
<evidence type="ECO:0000259" key="2">
    <source>
        <dbReference type="Pfam" id="PF00561"/>
    </source>
</evidence>
<feature type="compositionally biased region" description="Basic and acidic residues" evidence="1">
    <location>
        <begin position="1"/>
        <end position="19"/>
    </location>
</feature>
<dbReference type="EMBL" id="JBHSON010000038">
    <property type="protein sequence ID" value="MFC5749040.1"/>
    <property type="molecule type" value="Genomic_DNA"/>
</dbReference>
<keyword evidence="4" id="KW-1185">Reference proteome</keyword>
<dbReference type="PANTHER" id="PTHR43329">
    <property type="entry name" value="EPOXIDE HYDROLASE"/>
    <property type="match status" value="1"/>
</dbReference>
<dbReference type="SUPFAM" id="SSF53474">
    <property type="entry name" value="alpha/beta-Hydrolases"/>
    <property type="match status" value="1"/>
</dbReference>
<feature type="domain" description="AB hydrolase-1" evidence="2">
    <location>
        <begin position="55"/>
        <end position="178"/>
    </location>
</feature>
<dbReference type="Pfam" id="PF00561">
    <property type="entry name" value="Abhydrolase_1"/>
    <property type="match status" value="1"/>
</dbReference>
<dbReference type="PRINTS" id="PR00111">
    <property type="entry name" value="ABHYDROLASE"/>
</dbReference>
<evidence type="ECO:0000256" key="1">
    <source>
        <dbReference type="SAM" id="MobiDB-lite"/>
    </source>
</evidence>
<comment type="caution">
    <text evidence="3">The sequence shown here is derived from an EMBL/GenBank/DDBJ whole genome shotgun (WGS) entry which is preliminary data.</text>
</comment>
<keyword evidence="3" id="KW-0378">Hydrolase</keyword>
<organism evidence="3 4">
    <name type="scientific">Actinomadura rugatobispora</name>
    <dbReference type="NCBI Taxonomy" id="1994"/>
    <lineage>
        <taxon>Bacteria</taxon>
        <taxon>Bacillati</taxon>
        <taxon>Actinomycetota</taxon>
        <taxon>Actinomycetes</taxon>
        <taxon>Streptosporangiales</taxon>
        <taxon>Thermomonosporaceae</taxon>
        <taxon>Actinomadura</taxon>
    </lineage>
</organism>
<dbReference type="GO" id="GO:0016787">
    <property type="term" value="F:hydrolase activity"/>
    <property type="evidence" value="ECO:0007669"/>
    <property type="project" value="UniProtKB-KW"/>
</dbReference>
<dbReference type="InterPro" id="IPR029058">
    <property type="entry name" value="AB_hydrolase_fold"/>
</dbReference>
<gene>
    <name evidence="3" type="ORF">ACFPZN_25775</name>
</gene>
<feature type="region of interest" description="Disordered" evidence="1">
    <location>
        <begin position="1"/>
        <end position="20"/>
    </location>
</feature>
<dbReference type="Proteomes" id="UP001596074">
    <property type="component" value="Unassembled WGS sequence"/>
</dbReference>
<sequence>MTVNEDVRTAGEQAAHSDEDLSDAALAASLEGGFSSRHAEVNGVRLHYVTGGEGPPLVLLPGWPETWWAYRKVMPALAARYQVIAVDIRGMGGSGRPEAGYEKKAMAHDIAELARHLGHEKINIAGHGIGAMVAHSYAANHPEATEKLAILNTTHIDESYYEFRIMPRPGDPGPYRWWLGFNLVPEFPEQVLAGDYRPMIEFMFRLSLVHPEAITERDREIYARAYSSREAIVASKSWFQQYQQDIADFNGYGKITVPMLGLAYGPFFEYMQKVLPGQGTDVRVLEVKDSRNYLIEEQPQAVIDAFFEFFG</sequence>
<name>A0ABW1A718_9ACTN</name>
<evidence type="ECO:0000313" key="4">
    <source>
        <dbReference type="Proteomes" id="UP001596074"/>
    </source>
</evidence>
<proteinExistence type="predicted"/>
<dbReference type="Gene3D" id="3.40.50.1820">
    <property type="entry name" value="alpha/beta hydrolase"/>
    <property type="match status" value="1"/>
</dbReference>
<protein>
    <submittedName>
        <fullName evidence="3">Alpha/beta hydrolase</fullName>
    </submittedName>
</protein>